<dbReference type="STRING" id="13333.W1PM69"/>
<protein>
    <submittedName>
        <fullName evidence="6">Uncharacterized protein</fullName>
    </submittedName>
</protein>
<comment type="similarity">
    <text evidence="1">Belongs to the methylthioribose kinase family.</text>
</comment>
<dbReference type="HOGENOM" id="CLU_1912008_0_0_1"/>
<dbReference type="SUPFAM" id="SSF56112">
    <property type="entry name" value="Protein kinase-like (PK-like)"/>
    <property type="match status" value="1"/>
</dbReference>
<dbReference type="GO" id="GO:0016301">
    <property type="term" value="F:kinase activity"/>
    <property type="evidence" value="ECO:0007669"/>
    <property type="project" value="UniProtKB-KW"/>
</dbReference>
<keyword evidence="7" id="KW-1185">Reference proteome</keyword>
<dbReference type="GO" id="GO:0005524">
    <property type="term" value="F:ATP binding"/>
    <property type="evidence" value="ECO:0007669"/>
    <property type="project" value="UniProtKB-KW"/>
</dbReference>
<evidence type="ECO:0000256" key="4">
    <source>
        <dbReference type="ARBA" id="ARBA00022777"/>
    </source>
</evidence>
<evidence type="ECO:0000256" key="1">
    <source>
        <dbReference type="ARBA" id="ARBA00010165"/>
    </source>
</evidence>
<dbReference type="EMBL" id="KI393208">
    <property type="protein sequence ID" value="ERN08874.1"/>
    <property type="molecule type" value="Genomic_DNA"/>
</dbReference>
<keyword evidence="3" id="KW-0547">Nucleotide-binding</keyword>
<dbReference type="PANTHER" id="PTHR34273:SF2">
    <property type="entry name" value="METHYLTHIORIBOSE KINASE"/>
    <property type="match status" value="1"/>
</dbReference>
<dbReference type="InterPro" id="IPR011009">
    <property type="entry name" value="Kinase-like_dom_sf"/>
</dbReference>
<gene>
    <name evidence="6" type="ORF">AMTR_s00015p00196620</name>
</gene>
<organism evidence="6 7">
    <name type="scientific">Amborella trichopoda</name>
    <dbReference type="NCBI Taxonomy" id="13333"/>
    <lineage>
        <taxon>Eukaryota</taxon>
        <taxon>Viridiplantae</taxon>
        <taxon>Streptophyta</taxon>
        <taxon>Embryophyta</taxon>
        <taxon>Tracheophyta</taxon>
        <taxon>Spermatophyta</taxon>
        <taxon>Magnoliopsida</taxon>
        <taxon>Amborellales</taxon>
        <taxon>Amborellaceae</taxon>
        <taxon>Amborella</taxon>
    </lineage>
</organism>
<evidence type="ECO:0000313" key="7">
    <source>
        <dbReference type="Proteomes" id="UP000017836"/>
    </source>
</evidence>
<dbReference type="PANTHER" id="PTHR34273">
    <property type="entry name" value="METHYLTHIORIBOSE KINASE"/>
    <property type="match status" value="1"/>
</dbReference>
<reference evidence="7" key="1">
    <citation type="journal article" date="2013" name="Science">
        <title>The Amborella genome and the evolution of flowering plants.</title>
        <authorList>
            <consortium name="Amborella Genome Project"/>
        </authorList>
    </citation>
    <scope>NUCLEOTIDE SEQUENCE [LARGE SCALE GENOMIC DNA]</scope>
</reference>
<dbReference type="eggNOG" id="ENOG502QVM3">
    <property type="taxonomic scope" value="Eukaryota"/>
</dbReference>
<sequence length="133" mass="15724">EFKKWILKTIKETWNLFQDKFIDLWKENWDRCGDVYPAEIYSKPELRQQVQQKYMQDLFHDTLGFGGAKMIRRIVGVAHVEDLESIQDAAKRADCEHQALELAKMIVKERRNFQTIDELLAVIIEKNVPTSLE</sequence>
<accession>W1PM69</accession>
<proteinExistence type="inferred from homology"/>
<feature type="non-terminal residue" evidence="6">
    <location>
        <position position="1"/>
    </location>
</feature>
<keyword evidence="5" id="KW-0067">ATP-binding</keyword>
<keyword evidence="4" id="KW-0418">Kinase</keyword>
<evidence type="ECO:0000313" key="6">
    <source>
        <dbReference type="EMBL" id="ERN08874.1"/>
    </source>
</evidence>
<evidence type="ECO:0000256" key="2">
    <source>
        <dbReference type="ARBA" id="ARBA00022679"/>
    </source>
</evidence>
<dbReference type="Proteomes" id="UP000017836">
    <property type="component" value="Unassembled WGS sequence"/>
</dbReference>
<dbReference type="AlphaFoldDB" id="W1PM69"/>
<name>W1PM69_AMBTC</name>
<evidence type="ECO:0000256" key="5">
    <source>
        <dbReference type="ARBA" id="ARBA00022840"/>
    </source>
</evidence>
<dbReference type="Gene3D" id="3.90.1200.10">
    <property type="match status" value="1"/>
</dbReference>
<keyword evidence="2" id="KW-0808">Transferase</keyword>
<evidence type="ECO:0000256" key="3">
    <source>
        <dbReference type="ARBA" id="ARBA00022741"/>
    </source>
</evidence>